<protein>
    <submittedName>
        <fullName evidence="1">Uncharacterized protein</fullName>
    </submittedName>
</protein>
<accession>A0A562DKD0</accession>
<comment type="caution">
    <text evidence="1">The sequence shown here is derived from an EMBL/GenBank/DDBJ whole genome shotgun (WGS) entry which is preliminary data.</text>
</comment>
<dbReference type="Proteomes" id="UP000317573">
    <property type="component" value="Unassembled WGS sequence"/>
</dbReference>
<dbReference type="EMBL" id="VLJT01000046">
    <property type="protein sequence ID" value="TWH10090.1"/>
    <property type="molecule type" value="Genomic_DNA"/>
</dbReference>
<evidence type="ECO:0000313" key="1">
    <source>
        <dbReference type="EMBL" id="TWH10090.1"/>
    </source>
</evidence>
<reference evidence="1 2" key="1">
    <citation type="submission" date="2019-07" db="EMBL/GenBank/DDBJ databases">
        <title>Genome sequencing of lignin-degrading bacterial isolates.</title>
        <authorList>
            <person name="Gladden J."/>
        </authorList>
    </citation>
    <scope>NUCLEOTIDE SEQUENCE [LARGE SCALE GENOMIC DNA]</scope>
    <source>
        <strain evidence="1 2">J45</strain>
    </source>
</reference>
<proteinExistence type="predicted"/>
<dbReference type="AlphaFoldDB" id="A0A562DKD0"/>
<sequence>MCHLRCSFMHGLTQGSNAERATSPGLLTIKGQQHLWAMTGGTDLTAVALISQSPHHS</sequence>
<gene>
    <name evidence="1" type="ORF">L618_004600000090</name>
</gene>
<organism evidence="1 2">
    <name type="scientific">Rhodococcus rhodochrous J45</name>
    <dbReference type="NCBI Taxonomy" id="935266"/>
    <lineage>
        <taxon>Bacteria</taxon>
        <taxon>Bacillati</taxon>
        <taxon>Actinomycetota</taxon>
        <taxon>Actinomycetes</taxon>
        <taxon>Mycobacteriales</taxon>
        <taxon>Nocardiaceae</taxon>
        <taxon>Rhodococcus</taxon>
    </lineage>
</organism>
<evidence type="ECO:0000313" key="2">
    <source>
        <dbReference type="Proteomes" id="UP000317573"/>
    </source>
</evidence>
<name>A0A562DKD0_RHORH</name>